<keyword evidence="2" id="KW-0812">Transmembrane</keyword>
<feature type="region of interest" description="Disordered" evidence="1">
    <location>
        <begin position="1"/>
        <end position="43"/>
    </location>
</feature>
<sequence length="247" mass="26146">MQLKHLPPRTASRRGDCGCRSERASVHASRQSPASGDQPLQPRQGQCGATLVEVLVAVALLSFALYALVAAHAAALRYSQMSHYRATAVLLAADLGERMRANLGEMSEAPVEGEGGAGVAPLLGGGFWAGDYDYTLDFQRQQTAVDNPSEPCTTVASRCTAAQIAAVDLAQWRQTVRRLLPAGAVYTQRDAARALMDLWVAWRESARSTSGVSDASDAMLAPPGECPEGLGTGEDGGIRCVHLRIGL</sequence>
<dbReference type="RefSeq" id="WP_131279739.1">
    <property type="nucleotide sequence ID" value="NZ_CP031395.1"/>
</dbReference>
<evidence type="ECO:0000256" key="2">
    <source>
        <dbReference type="SAM" id="Phobius"/>
    </source>
</evidence>
<dbReference type="Proteomes" id="UP000292939">
    <property type="component" value="Chromosome"/>
</dbReference>
<evidence type="ECO:0000313" key="3">
    <source>
        <dbReference type="EMBL" id="QBK05042.1"/>
    </source>
</evidence>
<proteinExistence type="predicted"/>
<protein>
    <recommendedName>
        <fullName evidence="5">Type IV pilus modification protein PilV</fullName>
    </recommendedName>
</protein>
<dbReference type="EMBL" id="CP031395">
    <property type="protein sequence ID" value="QBK05042.1"/>
    <property type="molecule type" value="Genomic_DNA"/>
</dbReference>
<gene>
    <name evidence="3" type="ORF">DW355_09900</name>
</gene>
<dbReference type="OrthoDB" id="8906930at2"/>
<name>A0A4P6UIV0_9BURK</name>
<evidence type="ECO:0000256" key="1">
    <source>
        <dbReference type="SAM" id="MobiDB-lite"/>
    </source>
</evidence>
<dbReference type="KEGG" id="hgr:DW355_09900"/>
<evidence type="ECO:0000313" key="4">
    <source>
        <dbReference type="Proteomes" id="UP000292939"/>
    </source>
</evidence>
<feature type="compositionally biased region" description="Basic and acidic residues" evidence="1">
    <location>
        <begin position="13"/>
        <end position="25"/>
    </location>
</feature>
<keyword evidence="2" id="KW-0472">Membrane</keyword>
<reference evidence="3 4" key="1">
    <citation type="submission" date="2018-07" db="EMBL/GenBank/DDBJ databases">
        <title>Exploring interactions and the metabolic potential of the ultra-small soil bacteria Hylemonella gracilis.</title>
        <authorList>
            <person name="Tyc O."/>
            <person name="Kulkarni P."/>
            <person name="Gawehns F."/>
            <person name="Hundscheid M."/>
            <person name="Zweers H."/>
            <person name="Garbeva P."/>
        </authorList>
    </citation>
    <scope>NUCLEOTIDE SEQUENCE [LARGE SCALE GENOMIC DNA]</scope>
    <source>
        <strain evidence="3 4">NS1</strain>
    </source>
</reference>
<dbReference type="AlphaFoldDB" id="A0A4P6UIV0"/>
<keyword evidence="2" id="KW-1133">Transmembrane helix</keyword>
<organism evidence="3 4">
    <name type="scientific">Hylemonella gracilis</name>
    <dbReference type="NCBI Taxonomy" id="80880"/>
    <lineage>
        <taxon>Bacteria</taxon>
        <taxon>Pseudomonadati</taxon>
        <taxon>Pseudomonadota</taxon>
        <taxon>Betaproteobacteria</taxon>
        <taxon>Burkholderiales</taxon>
        <taxon>Comamonadaceae</taxon>
        <taxon>Hylemonella</taxon>
    </lineage>
</organism>
<accession>A0A4P6UIV0</accession>
<feature type="transmembrane region" description="Helical" evidence="2">
    <location>
        <begin position="54"/>
        <end position="76"/>
    </location>
</feature>
<evidence type="ECO:0008006" key="5">
    <source>
        <dbReference type="Google" id="ProtNLM"/>
    </source>
</evidence>